<comment type="caution">
    <text evidence="1">The sequence shown here is derived from an EMBL/GenBank/DDBJ whole genome shotgun (WGS) entry which is preliminary data.</text>
</comment>
<dbReference type="AlphaFoldDB" id="A0A6A3J212"/>
<dbReference type="Proteomes" id="UP000435112">
    <property type="component" value="Unassembled WGS sequence"/>
</dbReference>
<dbReference type="EMBL" id="QXFU01002246">
    <property type="protein sequence ID" value="KAE8988391.1"/>
    <property type="molecule type" value="Genomic_DNA"/>
</dbReference>
<evidence type="ECO:0000313" key="1">
    <source>
        <dbReference type="EMBL" id="KAE8988391.1"/>
    </source>
</evidence>
<dbReference type="OrthoDB" id="10557811at2759"/>
<sequence length="73" mass="8207">MKQLVLDAFFTSGGTASDGGSAYRREQDVIKPERSVLQAFAEYEDVPQNVFVCRSRTRLTDEFPSCRCSPRAD</sequence>
<reference evidence="1 2" key="1">
    <citation type="submission" date="2018-09" db="EMBL/GenBank/DDBJ databases">
        <title>Genomic investigation of the strawberry pathogen Phytophthora fragariae indicates pathogenicity is determined by transcriptional variation in three key races.</title>
        <authorList>
            <person name="Adams T.M."/>
            <person name="Armitage A.D."/>
            <person name="Sobczyk M.K."/>
            <person name="Bates H.J."/>
            <person name="Dunwell J.M."/>
            <person name="Nellist C.F."/>
            <person name="Harrison R.J."/>
        </authorList>
    </citation>
    <scope>NUCLEOTIDE SEQUENCE [LARGE SCALE GENOMIC DNA]</scope>
    <source>
        <strain evidence="1 2">SCRP324</strain>
    </source>
</reference>
<name>A0A6A3J212_9STRA</name>
<accession>A0A6A3J212</accession>
<protein>
    <submittedName>
        <fullName evidence="1">Uncharacterized protein</fullName>
    </submittedName>
</protein>
<proteinExistence type="predicted"/>
<organism evidence="1 2">
    <name type="scientific">Phytophthora rubi</name>
    <dbReference type="NCBI Taxonomy" id="129364"/>
    <lineage>
        <taxon>Eukaryota</taxon>
        <taxon>Sar</taxon>
        <taxon>Stramenopiles</taxon>
        <taxon>Oomycota</taxon>
        <taxon>Peronosporomycetes</taxon>
        <taxon>Peronosporales</taxon>
        <taxon>Peronosporaceae</taxon>
        <taxon>Phytophthora</taxon>
    </lineage>
</organism>
<gene>
    <name evidence="1" type="ORF">PR002_g21783</name>
</gene>
<evidence type="ECO:0000313" key="2">
    <source>
        <dbReference type="Proteomes" id="UP000435112"/>
    </source>
</evidence>